<keyword evidence="7" id="KW-0645">Protease</keyword>
<protein>
    <submittedName>
        <fullName evidence="7">Rhomboid family intramembrane serine protease</fullName>
    </submittedName>
</protein>
<comment type="subcellular location">
    <subcellularLocation>
        <location evidence="1">Membrane</location>
        <topology evidence="1">Multi-pass membrane protein</topology>
    </subcellularLocation>
</comment>
<feature type="transmembrane region" description="Helical" evidence="5">
    <location>
        <begin position="145"/>
        <end position="167"/>
    </location>
</feature>
<evidence type="ECO:0000256" key="3">
    <source>
        <dbReference type="ARBA" id="ARBA00022989"/>
    </source>
</evidence>
<keyword evidence="8" id="KW-1185">Reference proteome</keyword>
<keyword evidence="4 5" id="KW-0472">Membrane</keyword>
<feature type="transmembrane region" description="Helical" evidence="5">
    <location>
        <begin position="82"/>
        <end position="115"/>
    </location>
</feature>
<dbReference type="SUPFAM" id="SSF144091">
    <property type="entry name" value="Rhomboid-like"/>
    <property type="match status" value="1"/>
</dbReference>
<dbReference type="GO" id="GO:0008233">
    <property type="term" value="F:peptidase activity"/>
    <property type="evidence" value="ECO:0007669"/>
    <property type="project" value="UniProtKB-KW"/>
</dbReference>
<dbReference type="InterPro" id="IPR022764">
    <property type="entry name" value="Peptidase_S54_rhomboid_dom"/>
</dbReference>
<evidence type="ECO:0000313" key="7">
    <source>
        <dbReference type="EMBL" id="GAA3694249.1"/>
    </source>
</evidence>
<dbReference type="EMBL" id="BAAAYX010000002">
    <property type="protein sequence ID" value="GAA3694249.1"/>
    <property type="molecule type" value="Genomic_DNA"/>
</dbReference>
<dbReference type="GO" id="GO:0006508">
    <property type="term" value="P:proteolysis"/>
    <property type="evidence" value="ECO:0007669"/>
    <property type="project" value="UniProtKB-KW"/>
</dbReference>
<comment type="caution">
    <text evidence="7">The sequence shown here is derived from an EMBL/GenBank/DDBJ whole genome shotgun (WGS) entry which is preliminary data.</text>
</comment>
<dbReference type="Proteomes" id="UP001500051">
    <property type="component" value="Unassembled WGS sequence"/>
</dbReference>
<evidence type="ECO:0000256" key="2">
    <source>
        <dbReference type="ARBA" id="ARBA00022692"/>
    </source>
</evidence>
<accession>A0ABP7CSS7</accession>
<gene>
    <name evidence="7" type="ORF">GCM10022204_07580</name>
</gene>
<feature type="domain" description="Peptidase S54 rhomboid" evidence="6">
    <location>
        <begin position="62"/>
        <end position="194"/>
    </location>
</feature>
<proteinExistence type="predicted"/>
<dbReference type="PANTHER" id="PTHR43066">
    <property type="entry name" value="RHOMBOID-RELATED PROTEIN"/>
    <property type="match status" value="1"/>
</dbReference>
<keyword evidence="7" id="KW-0378">Hydrolase</keyword>
<feature type="transmembrane region" description="Helical" evidence="5">
    <location>
        <begin position="20"/>
        <end position="38"/>
    </location>
</feature>
<keyword evidence="2 5" id="KW-0812">Transmembrane</keyword>
<evidence type="ECO:0000256" key="5">
    <source>
        <dbReference type="SAM" id="Phobius"/>
    </source>
</evidence>
<evidence type="ECO:0000313" key="8">
    <source>
        <dbReference type="Proteomes" id="UP001500051"/>
    </source>
</evidence>
<name>A0ABP7CSS7_9ACTN</name>
<evidence type="ECO:0000256" key="1">
    <source>
        <dbReference type="ARBA" id="ARBA00004141"/>
    </source>
</evidence>
<feature type="transmembrane region" description="Helical" evidence="5">
    <location>
        <begin position="121"/>
        <end position="138"/>
    </location>
</feature>
<dbReference type="RefSeq" id="WP_344810939.1">
    <property type="nucleotide sequence ID" value="NZ_BAAAYX010000002.1"/>
</dbReference>
<reference evidence="8" key="1">
    <citation type="journal article" date="2019" name="Int. J. Syst. Evol. Microbiol.">
        <title>The Global Catalogue of Microorganisms (GCM) 10K type strain sequencing project: providing services to taxonomists for standard genome sequencing and annotation.</title>
        <authorList>
            <consortium name="The Broad Institute Genomics Platform"/>
            <consortium name="The Broad Institute Genome Sequencing Center for Infectious Disease"/>
            <person name="Wu L."/>
            <person name="Ma J."/>
        </authorList>
    </citation>
    <scope>NUCLEOTIDE SEQUENCE [LARGE SCALE GENOMIC DNA]</scope>
    <source>
        <strain evidence="8">JCM 16548</strain>
    </source>
</reference>
<feature type="transmembrane region" description="Helical" evidence="5">
    <location>
        <begin position="173"/>
        <end position="192"/>
    </location>
</feature>
<evidence type="ECO:0000256" key="4">
    <source>
        <dbReference type="ARBA" id="ARBA00023136"/>
    </source>
</evidence>
<sequence length="209" mass="21881">MSQLHPSAPPVRRTRPSPGAAVVLMTALLAVLWLLEAVDQLSGERLDLYGIRAREIDGLGGIATAPFLHAGWDHLISNSLPFWVLGFLVLLGGLARWVLSSLISIVGSGLAAWALTPADTIIVGASGLVFGWLTYLLARGLWSRSVAQIAVAVAVLVVYGGLIWGVLPGAAGVSWQAHLGGAVGGVVAAWLLHRRATAAPTPTTYGWRS</sequence>
<evidence type="ECO:0000259" key="6">
    <source>
        <dbReference type="Pfam" id="PF01694"/>
    </source>
</evidence>
<dbReference type="Gene3D" id="1.20.1540.10">
    <property type="entry name" value="Rhomboid-like"/>
    <property type="match status" value="1"/>
</dbReference>
<organism evidence="7 8">
    <name type="scientific">Microlunatus aurantiacus</name>
    <dbReference type="NCBI Taxonomy" id="446786"/>
    <lineage>
        <taxon>Bacteria</taxon>
        <taxon>Bacillati</taxon>
        <taxon>Actinomycetota</taxon>
        <taxon>Actinomycetes</taxon>
        <taxon>Propionibacteriales</taxon>
        <taxon>Propionibacteriaceae</taxon>
        <taxon>Microlunatus</taxon>
    </lineage>
</organism>
<dbReference type="Pfam" id="PF01694">
    <property type="entry name" value="Rhomboid"/>
    <property type="match status" value="1"/>
</dbReference>
<keyword evidence="3 5" id="KW-1133">Transmembrane helix</keyword>
<dbReference type="InterPro" id="IPR035952">
    <property type="entry name" value="Rhomboid-like_sf"/>
</dbReference>